<keyword evidence="9" id="KW-1185">Reference proteome</keyword>
<dbReference type="Proteomes" id="UP000265040">
    <property type="component" value="Chromosome 16"/>
</dbReference>
<dbReference type="SMART" id="SM00479">
    <property type="entry name" value="EXOIII"/>
    <property type="match status" value="1"/>
</dbReference>
<dbReference type="PANTHER" id="PTHR12801:SF78">
    <property type="entry name" value="INTERFERON-STIMULATED 20 KDA EXONUCLEASE-LIKE 2"/>
    <property type="match status" value="1"/>
</dbReference>
<dbReference type="InterPro" id="IPR036397">
    <property type="entry name" value="RNaseH_sf"/>
</dbReference>
<evidence type="ECO:0000256" key="5">
    <source>
        <dbReference type="ARBA" id="ARBA00023242"/>
    </source>
</evidence>
<dbReference type="FunCoup" id="A0A3Q1JG13">
    <property type="interactions" value="1268"/>
</dbReference>
<dbReference type="InterPro" id="IPR047021">
    <property type="entry name" value="REXO1/3/4-like"/>
</dbReference>
<dbReference type="GeneTree" id="ENSGT00940000159724"/>
<evidence type="ECO:0000256" key="6">
    <source>
        <dbReference type="SAM" id="MobiDB-lite"/>
    </source>
</evidence>
<dbReference type="RefSeq" id="XP_026227447.1">
    <property type="nucleotide sequence ID" value="XM_026371662.1"/>
</dbReference>
<dbReference type="RefSeq" id="XP_026227445.1">
    <property type="nucleotide sequence ID" value="XM_026371660.1"/>
</dbReference>
<dbReference type="InterPro" id="IPR012337">
    <property type="entry name" value="RNaseH-like_sf"/>
</dbReference>
<protein>
    <recommendedName>
        <fullName evidence="7">Exonuclease domain-containing protein</fullName>
    </recommendedName>
</protein>
<dbReference type="InterPro" id="IPR037433">
    <property type="entry name" value="ISG20_DEDDh"/>
</dbReference>
<feature type="compositionally biased region" description="Polar residues" evidence="6">
    <location>
        <begin position="79"/>
        <end position="107"/>
    </location>
</feature>
<dbReference type="Gene3D" id="3.30.420.10">
    <property type="entry name" value="Ribonuclease H-like superfamily/Ribonuclease H"/>
    <property type="match status" value="1"/>
</dbReference>
<keyword evidence="3" id="KW-0378">Hydrolase</keyword>
<feature type="compositionally biased region" description="Low complexity" evidence="6">
    <location>
        <begin position="1"/>
        <end position="12"/>
    </location>
</feature>
<feature type="compositionally biased region" description="Polar residues" evidence="6">
    <location>
        <begin position="119"/>
        <end position="134"/>
    </location>
</feature>
<name>A0A3Q1JG13_ANATE</name>
<proteinExistence type="predicted"/>
<dbReference type="RefSeq" id="XP_026227446.1">
    <property type="nucleotide sequence ID" value="XM_026371661.1"/>
</dbReference>
<dbReference type="PANTHER" id="PTHR12801">
    <property type="entry name" value="RNA EXONUCLEASE REXO1 / RECO3 FAMILY MEMBER-RELATED"/>
    <property type="match status" value="1"/>
</dbReference>
<dbReference type="FunFam" id="3.30.420.10:FF:000007">
    <property type="entry name" value="Interferon-stimulated exonuclease gene 20"/>
    <property type="match status" value="1"/>
</dbReference>
<evidence type="ECO:0000259" key="7">
    <source>
        <dbReference type="SMART" id="SM00479"/>
    </source>
</evidence>
<dbReference type="OrthoDB" id="16516at2759"/>
<dbReference type="Pfam" id="PF00929">
    <property type="entry name" value="RNase_T"/>
    <property type="match status" value="1"/>
</dbReference>
<evidence type="ECO:0000256" key="1">
    <source>
        <dbReference type="ARBA" id="ARBA00004123"/>
    </source>
</evidence>
<accession>A0A3Q1JG13</accession>
<reference evidence="8" key="2">
    <citation type="submission" date="2025-08" db="UniProtKB">
        <authorList>
            <consortium name="Ensembl"/>
        </authorList>
    </citation>
    <scope>IDENTIFICATION</scope>
</reference>
<keyword evidence="4" id="KW-0269">Exonuclease</keyword>
<evidence type="ECO:0000256" key="2">
    <source>
        <dbReference type="ARBA" id="ARBA00022722"/>
    </source>
</evidence>
<dbReference type="STRING" id="64144.ENSATEP00000029568"/>
<keyword evidence="2" id="KW-0540">Nuclease</keyword>
<dbReference type="SUPFAM" id="SSF53098">
    <property type="entry name" value="Ribonuclease H-like"/>
    <property type="match status" value="1"/>
</dbReference>
<feature type="compositionally biased region" description="Basic and acidic residues" evidence="6">
    <location>
        <begin position="108"/>
        <end position="118"/>
    </location>
</feature>
<dbReference type="AlphaFoldDB" id="A0A3Q1JG13"/>
<dbReference type="InterPro" id="IPR013520">
    <property type="entry name" value="Ribonucl_H"/>
</dbReference>
<evidence type="ECO:0000313" key="9">
    <source>
        <dbReference type="Proteomes" id="UP000265040"/>
    </source>
</evidence>
<keyword evidence="5" id="KW-0539">Nucleus</keyword>
<gene>
    <name evidence="8" type="primary">ISG20L2</name>
</gene>
<dbReference type="GO" id="GO:0005730">
    <property type="term" value="C:nucleolus"/>
    <property type="evidence" value="ECO:0007669"/>
    <property type="project" value="UniProtKB-ARBA"/>
</dbReference>
<dbReference type="Ensembl" id="ENSATET00000030024.3">
    <property type="protein sequence ID" value="ENSATEP00000029577.1"/>
    <property type="gene ID" value="ENSATEG00000020411.3"/>
</dbReference>
<dbReference type="RefSeq" id="XP_026227444.1">
    <property type="nucleotide sequence ID" value="XM_026371659.1"/>
</dbReference>
<sequence length="316" mass="35381">MSDISINISFSNDPPPQRTVTEKRKRINRRFRKKQQHFRQERNNRTHGHSGQSSYDQNPLHNGEASKHPPLFSLPHADTITSASHCSSRPSKPTCTLPSWTPTVNTKGNHEKSKESVKTKSATTNPGPSASSSHKVAPTKYLAIDCEMVGTGPKGSISQLARCSIVSYEGDVVYDKFIKPSVPVTDYRTRWSGIRYSDLIKATPYSQARKEILRLLMGKVVIGHAIHNDFKVLSYSHPAAMTRDTSRIPLLNLKAGFSVNECASLKRLTKAIFNRDIQTGKKGHSSVEDAQATMELYKVVEEEWERRLTSKPPLTQ</sequence>
<evidence type="ECO:0000256" key="4">
    <source>
        <dbReference type="ARBA" id="ARBA00022839"/>
    </source>
</evidence>
<comment type="subcellular location">
    <subcellularLocation>
        <location evidence="1">Nucleus</location>
    </subcellularLocation>
</comment>
<reference evidence="8" key="1">
    <citation type="submission" date="2021-04" db="EMBL/GenBank/DDBJ databases">
        <authorList>
            <consortium name="Wellcome Sanger Institute Data Sharing"/>
        </authorList>
    </citation>
    <scope>NUCLEOTIDE SEQUENCE [LARGE SCALE GENOMIC DNA]</scope>
</reference>
<feature type="region of interest" description="Disordered" evidence="6">
    <location>
        <begin position="1"/>
        <end position="134"/>
    </location>
</feature>
<dbReference type="CDD" id="cd06149">
    <property type="entry name" value="ISG20"/>
    <property type="match status" value="1"/>
</dbReference>
<dbReference type="GeneID" id="113169889"/>
<dbReference type="OMA" id="VGNPTKY"/>
<evidence type="ECO:0000256" key="3">
    <source>
        <dbReference type="ARBA" id="ARBA00022801"/>
    </source>
</evidence>
<dbReference type="InParanoid" id="A0A3Q1JG13"/>
<feature type="compositionally biased region" description="Polar residues" evidence="6">
    <location>
        <begin position="49"/>
        <end position="60"/>
    </location>
</feature>
<reference evidence="8" key="3">
    <citation type="submission" date="2025-09" db="UniProtKB">
        <authorList>
            <consortium name="Ensembl"/>
        </authorList>
    </citation>
    <scope>IDENTIFICATION</scope>
</reference>
<organism evidence="8 9">
    <name type="scientific">Anabas testudineus</name>
    <name type="common">Climbing perch</name>
    <name type="synonym">Anthias testudineus</name>
    <dbReference type="NCBI Taxonomy" id="64144"/>
    <lineage>
        <taxon>Eukaryota</taxon>
        <taxon>Metazoa</taxon>
        <taxon>Chordata</taxon>
        <taxon>Craniata</taxon>
        <taxon>Vertebrata</taxon>
        <taxon>Euteleostomi</taxon>
        <taxon>Actinopterygii</taxon>
        <taxon>Neopterygii</taxon>
        <taxon>Teleostei</taxon>
        <taxon>Neoteleostei</taxon>
        <taxon>Acanthomorphata</taxon>
        <taxon>Anabantaria</taxon>
        <taxon>Anabantiformes</taxon>
        <taxon>Anabantoidei</taxon>
        <taxon>Anabantidae</taxon>
        <taxon>Anabas</taxon>
    </lineage>
</organism>
<dbReference type="GO" id="GO:0000175">
    <property type="term" value="F:3'-5'-RNA exonuclease activity"/>
    <property type="evidence" value="ECO:0007669"/>
    <property type="project" value="InterPro"/>
</dbReference>
<dbReference type="GO" id="GO:0003676">
    <property type="term" value="F:nucleic acid binding"/>
    <property type="evidence" value="ECO:0007669"/>
    <property type="project" value="InterPro"/>
</dbReference>
<feature type="domain" description="Exonuclease" evidence="7">
    <location>
        <begin position="140"/>
        <end position="306"/>
    </location>
</feature>
<evidence type="ECO:0000313" key="8">
    <source>
        <dbReference type="Ensembl" id="ENSATEP00000029577.1"/>
    </source>
</evidence>
<feature type="compositionally biased region" description="Basic residues" evidence="6">
    <location>
        <begin position="23"/>
        <end position="37"/>
    </location>
</feature>